<evidence type="ECO:0000259" key="5">
    <source>
        <dbReference type="Pfam" id="PF02782"/>
    </source>
</evidence>
<keyword evidence="7" id="KW-1185">Reference proteome</keyword>
<comment type="similarity">
    <text evidence="1">Belongs to the FGGY kinase family.</text>
</comment>
<dbReference type="RefSeq" id="WP_057824725.1">
    <property type="nucleotide sequence ID" value="NZ_AZEA01000007.1"/>
</dbReference>
<dbReference type="Gene3D" id="3.30.420.40">
    <property type="match status" value="2"/>
</dbReference>
<dbReference type="EMBL" id="AZEA01000007">
    <property type="protein sequence ID" value="KRK88700.1"/>
    <property type="molecule type" value="Genomic_DNA"/>
</dbReference>
<dbReference type="CDD" id="cd07802">
    <property type="entry name" value="ASKHA_NBD_FGGY_EcLyxK-like"/>
    <property type="match status" value="1"/>
</dbReference>
<sequence length="511" mass="56508">MTKYFLTIDNGGTNTKAIVFNEHGDQMGSEAFPTPRIEEHAGFHEIDLNESWKAISNAISKVIPKSGITSDEVVGVSCVGHGKGLYALDNNHQIFMHGILSTDSRALALAEKFESKVSDIYPISHQHVMETQSPVLLRWLKDHKRDDYDRIGTILAAKDYIRFRLTDNVNQEYGDASGNNFMDLSKQEYSKELFDFFGIPEMFDKMPPLKRFSDFCGGVTQQAAEQTGLKAGTPVYAGMFDIDACSLATGVLNDDYFSSIVGTWNINVFPSKTRADQDSGLMNSIYPTGSNLVEASSATSAGNLDIMIKTLLSEEIKNATAHSRSIYDVLEEFLDHTDATFTKTIFFPFLYGSNVAPDAEGSFIGIQSNTTKSAMIRSVYEGIIFAHRYHIEKLLKVAGHKPKAIRISGGGTNSKAWVQMFADALGLPIETVKGSELGGLGGAMASAVGTGLYADIDEAVKQMSQLKDRVEPDQGQYKIYTQKYDVYLDLLHTLNHGWAKLRDMQERIDKQ</sequence>
<dbReference type="PIRSF" id="PIRSF000538">
    <property type="entry name" value="GlpK"/>
    <property type="match status" value="1"/>
</dbReference>
<dbReference type="PANTHER" id="PTHR43095:SF3">
    <property type="entry name" value="L-XYLULOSE_3-KETO-L-GULONATE KINASE"/>
    <property type="match status" value="1"/>
</dbReference>
<dbReference type="PATRIC" id="fig|1423808.3.peg.2435"/>
<comment type="caution">
    <text evidence="6">The sequence shown here is derived from an EMBL/GenBank/DDBJ whole genome shotgun (WGS) entry which is preliminary data.</text>
</comment>
<dbReference type="Pfam" id="PF02782">
    <property type="entry name" value="FGGY_C"/>
    <property type="match status" value="1"/>
</dbReference>
<feature type="domain" description="Carbohydrate kinase FGGY C-terminal" evidence="5">
    <location>
        <begin position="260"/>
        <end position="448"/>
    </location>
</feature>
<dbReference type="InterPro" id="IPR043129">
    <property type="entry name" value="ATPase_NBD"/>
</dbReference>
<keyword evidence="2" id="KW-0808">Transferase</keyword>
<dbReference type="InterPro" id="IPR050406">
    <property type="entry name" value="FGGY_Carb_Kinase"/>
</dbReference>
<gene>
    <name evidence="6" type="ORF">FD17_GL002392</name>
</gene>
<organism evidence="6 7">
    <name type="scientific">Lentilactobacillus sunkii DSM 19904</name>
    <dbReference type="NCBI Taxonomy" id="1423808"/>
    <lineage>
        <taxon>Bacteria</taxon>
        <taxon>Bacillati</taxon>
        <taxon>Bacillota</taxon>
        <taxon>Bacilli</taxon>
        <taxon>Lactobacillales</taxon>
        <taxon>Lactobacillaceae</taxon>
        <taxon>Lentilactobacillus</taxon>
    </lineage>
</organism>
<proteinExistence type="inferred from homology"/>
<evidence type="ECO:0000256" key="1">
    <source>
        <dbReference type="ARBA" id="ARBA00009156"/>
    </source>
</evidence>
<evidence type="ECO:0000313" key="7">
    <source>
        <dbReference type="Proteomes" id="UP000051581"/>
    </source>
</evidence>
<evidence type="ECO:0000256" key="3">
    <source>
        <dbReference type="ARBA" id="ARBA00022777"/>
    </source>
</evidence>
<dbReference type="InterPro" id="IPR018484">
    <property type="entry name" value="FGGY_N"/>
</dbReference>
<dbReference type="Pfam" id="PF00370">
    <property type="entry name" value="FGGY_N"/>
    <property type="match status" value="1"/>
</dbReference>
<evidence type="ECO:0000259" key="4">
    <source>
        <dbReference type="Pfam" id="PF00370"/>
    </source>
</evidence>
<reference evidence="6 7" key="1">
    <citation type="journal article" date="2015" name="Genome Announc.">
        <title>Expanding the biotechnology potential of lactobacilli through comparative genomics of 213 strains and associated genera.</title>
        <authorList>
            <person name="Sun Z."/>
            <person name="Harris H.M."/>
            <person name="McCann A."/>
            <person name="Guo C."/>
            <person name="Argimon S."/>
            <person name="Zhang W."/>
            <person name="Yang X."/>
            <person name="Jeffery I.B."/>
            <person name="Cooney J.C."/>
            <person name="Kagawa T.F."/>
            <person name="Liu W."/>
            <person name="Song Y."/>
            <person name="Salvetti E."/>
            <person name="Wrobel A."/>
            <person name="Rasinkangas P."/>
            <person name="Parkhill J."/>
            <person name="Rea M.C."/>
            <person name="O'Sullivan O."/>
            <person name="Ritari J."/>
            <person name="Douillard F.P."/>
            <person name="Paul Ross R."/>
            <person name="Yang R."/>
            <person name="Briner A.E."/>
            <person name="Felis G.E."/>
            <person name="de Vos W.M."/>
            <person name="Barrangou R."/>
            <person name="Klaenhammer T.R."/>
            <person name="Caufield P.W."/>
            <person name="Cui Y."/>
            <person name="Zhang H."/>
            <person name="O'Toole P.W."/>
        </authorList>
    </citation>
    <scope>NUCLEOTIDE SEQUENCE [LARGE SCALE GENOMIC DNA]</scope>
    <source>
        <strain evidence="6 7">DSM 19904</strain>
    </source>
</reference>
<protein>
    <recommendedName>
        <fullName evidence="8">Carbohydrate kinase</fullName>
    </recommendedName>
</protein>
<dbReference type="GO" id="GO:0005975">
    <property type="term" value="P:carbohydrate metabolic process"/>
    <property type="evidence" value="ECO:0007669"/>
    <property type="project" value="InterPro"/>
</dbReference>
<dbReference type="SUPFAM" id="SSF53067">
    <property type="entry name" value="Actin-like ATPase domain"/>
    <property type="match status" value="2"/>
</dbReference>
<dbReference type="OrthoDB" id="9805576at2"/>
<accession>A0A0R1KYY1</accession>
<feature type="domain" description="Carbohydrate kinase FGGY N-terminal" evidence="4">
    <location>
        <begin position="4"/>
        <end position="244"/>
    </location>
</feature>
<keyword evidence="3" id="KW-0418">Kinase</keyword>
<evidence type="ECO:0000256" key="2">
    <source>
        <dbReference type="ARBA" id="ARBA00022679"/>
    </source>
</evidence>
<name>A0A0R1KYY1_9LACO</name>
<dbReference type="InterPro" id="IPR018485">
    <property type="entry name" value="FGGY_C"/>
</dbReference>
<dbReference type="Proteomes" id="UP000051581">
    <property type="component" value="Unassembled WGS sequence"/>
</dbReference>
<evidence type="ECO:0000313" key="6">
    <source>
        <dbReference type="EMBL" id="KRK88700.1"/>
    </source>
</evidence>
<evidence type="ECO:0008006" key="8">
    <source>
        <dbReference type="Google" id="ProtNLM"/>
    </source>
</evidence>
<dbReference type="PANTHER" id="PTHR43095">
    <property type="entry name" value="SUGAR KINASE"/>
    <property type="match status" value="1"/>
</dbReference>
<dbReference type="GO" id="GO:0016301">
    <property type="term" value="F:kinase activity"/>
    <property type="evidence" value="ECO:0007669"/>
    <property type="project" value="UniProtKB-KW"/>
</dbReference>
<dbReference type="InterPro" id="IPR000577">
    <property type="entry name" value="Carb_kinase_FGGY"/>
</dbReference>
<dbReference type="AlphaFoldDB" id="A0A0R1KYY1"/>